<keyword evidence="1" id="KW-0175">Coiled coil</keyword>
<feature type="domain" description="Resolvase/invertase-type recombinase catalytic" evidence="2">
    <location>
        <begin position="5"/>
        <end position="152"/>
    </location>
</feature>
<feature type="coiled-coil region" evidence="1">
    <location>
        <begin position="442"/>
        <end position="486"/>
    </location>
</feature>
<organism evidence="4 5">
    <name type="scientific">Paenibacillus psychroresistens</name>
    <dbReference type="NCBI Taxonomy" id="1778678"/>
    <lineage>
        <taxon>Bacteria</taxon>
        <taxon>Bacillati</taxon>
        <taxon>Bacillota</taxon>
        <taxon>Bacilli</taxon>
        <taxon>Bacillales</taxon>
        <taxon>Paenibacillaceae</taxon>
        <taxon>Paenibacillus</taxon>
    </lineage>
</organism>
<dbReference type="Proteomes" id="UP000426246">
    <property type="component" value="Chromosome"/>
</dbReference>
<dbReference type="Gene3D" id="3.90.1750.20">
    <property type="entry name" value="Putative Large Serine Recombinase, Chain B, Domain 2"/>
    <property type="match status" value="1"/>
</dbReference>
<dbReference type="Pfam" id="PF13408">
    <property type="entry name" value="Zn_ribbon_recom"/>
    <property type="match status" value="1"/>
</dbReference>
<reference evidence="5" key="1">
    <citation type="submission" date="2018-11" db="EMBL/GenBank/DDBJ databases">
        <title>Complete genome sequence of Paenibacillus sp. ML311-T8.</title>
        <authorList>
            <person name="Nam Y.-D."/>
            <person name="Kang J."/>
            <person name="Chung W.-H."/>
            <person name="Park Y.S."/>
        </authorList>
    </citation>
    <scope>NUCLEOTIDE SEQUENCE [LARGE SCALE GENOMIC DNA]</scope>
    <source>
        <strain evidence="5">ML311-T8</strain>
    </source>
</reference>
<dbReference type="InterPro" id="IPR025827">
    <property type="entry name" value="Zn_ribbon_recom_dom"/>
</dbReference>
<dbReference type="PROSITE" id="PS51737">
    <property type="entry name" value="RECOMBINASE_DNA_BIND"/>
    <property type="match status" value="1"/>
</dbReference>
<dbReference type="SMART" id="SM00857">
    <property type="entry name" value="Resolvase"/>
    <property type="match status" value="1"/>
</dbReference>
<dbReference type="Pfam" id="PF07508">
    <property type="entry name" value="Recombinase"/>
    <property type="match status" value="1"/>
</dbReference>
<dbReference type="InterPro" id="IPR038109">
    <property type="entry name" value="DNA_bind_recomb_sf"/>
</dbReference>
<dbReference type="InterPro" id="IPR036162">
    <property type="entry name" value="Resolvase-like_N_sf"/>
</dbReference>
<evidence type="ECO:0000259" key="3">
    <source>
        <dbReference type="PROSITE" id="PS51737"/>
    </source>
</evidence>
<dbReference type="AlphaFoldDB" id="A0A6B8RQ52"/>
<dbReference type="KEGG" id="ppsc:EHS13_25115"/>
<proteinExistence type="predicted"/>
<dbReference type="EMBL" id="CP034235">
    <property type="protein sequence ID" value="QGQ97934.1"/>
    <property type="molecule type" value="Genomic_DNA"/>
</dbReference>
<evidence type="ECO:0000259" key="2">
    <source>
        <dbReference type="PROSITE" id="PS51736"/>
    </source>
</evidence>
<dbReference type="GO" id="GO:0003677">
    <property type="term" value="F:DNA binding"/>
    <property type="evidence" value="ECO:0007669"/>
    <property type="project" value="InterPro"/>
</dbReference>
<dbReference type="SUPFAM" id="SSF53041">
    <property type="entry name" value="Resolvase-like"/>
    <property type="match status" value="1"/>
</dbReference>
<protein>
    <submittedName>
        <fullName evidence="4">Recombinase family protein</fullName>
    </submittedName>
</protein>
<dbReference type="PANTHER" id="PTHR30461">
    <property type="entry name" value="DNA-INVERTASE FROM LAMBDOID PROPHAGE"/>
    <property type="match status" value="1"/>
</dbReference>
<dbReference type="OrthoDB" id="9769353at2"/>
<dbReference type="Gene3D" id="3.40.50.1390">
    <property type="entry name" value="Resolvase, N-terminal catalytic domain"/>
    <property type="match status" value="1"/>
</dbReference>
<name>A0A6B8RQ52_9BACL</name>
<dbReference type="Pfam" id="PF00239">
    <property type="entry name" value="Resolvase"/>
    <property type="match status" value="1"/>
</dbReference>
<gene>
    <name evidence="4" type="ORF">EHS13_25115</name>
</gene>
<dbReference type="PROSITE" id="PS51736">
    <property type="entry name" value="RECOMBINASES_3"/>
    <property type="match status" value="1"/>
</dbReference>
<dbReference type="InterPro" id="IPR050639">
    <property type="entry name" value="SSR_resolvase"/>
</dbReference>
<sequence>MDESITALYVRVSTTKDSQKDSPEHQKGLCEEKARILGLQILYTYEDRDTGTSIVARTEIQRLITEAKQGKFRTIIFASLSRFSRDTLDSLNLKRILVDALHIRVISIEEGYDSRIDNDELKFQIISAVNQKLSEQISLSSKRGIRQSAMKGNFTGSFAAYGYKKTIIGERKTIVPDEKTKGIVDLIYDLYINHNMGDKSIVNYLNEKKIAAYKGGVWGLSSIQRILTNQVYTGRNIFCKYETTKVYNDINNLSDRSKKQVQRNKSQWESSNEKTHEPIIADELFQKVQAMRLFRGGGKRGGIRASKNVFAGIIFCTHCGCAMVSMKSTSGRTKSAATEYRYLVCSKRRRQGATGCDNSFWLPYKPFRDELINNISEILGRQTSLLNLFEQNKGLILIDADQSMKYITDTEKKIDKYRELLFETRKLLMLGEMDEAQYSFEKQRYEKEIKGLEQHLGELNVKKQKKNDIEDLYEEVRDALDDLISLNYEEEDEFMELKSILVKLIARISVDWEGNIEVKTTFGINLSEIPSLKI</sequence>
<dbReference type="PANTHER" id="PTHR30461:SF23">
    <property type="entry name" value="DNA RECOMBINASE-RELATED"/>
    <property type="match status" value="1"/>
</dbReference>
<accession>A0A6B8RQ52</accession>
<dbReference type="InterPro" id="IPR011109">
    <property type="entry name" value="DNA_bind_recombinase_dom"/>
</dbReference>
<keyword evidence="5" id="KW-1185">Reference proteome</keyword>
<evidence type="ECO:0000256" key="1">
    <source>
        <dbReference type="SAM" id="Coils"/>
    </source>
</evidence>
<dbReference type="GO" id="GO:0000150">
    <property type="term" value="F:DNA strand exchange activity"/>
    <property type="evidence" value="ECO:0007669"/>
    <property type="project" value="InterPro"/>
</dbReference>
<feature type="domain" description="Recombinase" evidence="3">
    <location>
        <begin position="160"/>
        <end position="298"/>
    </location>
</feature>
<dbReference type="RefSeq" id="WP_155703029.1">
    <property type="nucleotide sequence ID" value="NZ_CP034235.1"/>
</dbReference>
<dbReference type="CDD" id="cd00338">
    <property type="entry name" value="Ser_Recombinase"/>
    <property type="match status" value="1"/>
</dbReference>
<dbReference type="InterPro" id="IPR006119">
    <property type="entry name" value="Resolv_N"/>
</dbReference>
<evidence type="ECO:0000313" key="5">
    <source>
        <dbReference type="Proteomes" id="UP000426246"/>
    </source>
</evidence>
<evidence type="ECO:0000313" key="4">
    <source>
        <dbReference type="EMBL" id="QGQ97934.1"/>
    </source>
</evidence>